<evidence type="ECO:0000256" key="6">
    <source>
        <dbReference type="ARBA" id="ARBA00023136"/>
    </source>
</evidence>
<dbReference type="GO" id="GO:0022857">
    <property type="term" value="F:transmembrane transporter activity"/>
    <property type="evidence" value="ECO:0007669"/>
    <property type="project" value="InterPro"/>
</dbReference>
<dbReference type="SUPFAM" id="SSF103473">
    <property type="entry name" value="MFS general substrate transporter"/>
    <property type="match status" value="1"/>
</dbReference>
<sequence>MQELYGGEFYLKKQGNPMQKNIFSLMRFRTLPIEIHVMLVGTLLTRGAYFMVWPFLAVILYRQFNCSATAIGALLSTAIILGAISGVYTGWLSDRFGRKRLILCGTTLSALAFVLLSHGHSPALYGIGITGVSIGCALLESSCKALIGDQVIDKASRELALYCRYYAINAGAAIGPLFGVTLGVAEQGLTFLITATIYFIYGLLLWRLLHYVAYRSTTLKQNQATFFSFFTACGQMIRHRLFALLMFCNMLAALVYASFDSTLVQYLTRSHVPHVMSLIATLIAINALTIIIAQFPLLHLLQRYSTGIRLMIGLLLMLLAQLLFAFVPVTQFYMLAVATIVLSLGELVVFPTFSVEVDQITPSTLRGSYFGAANLYLLGSALAPLYGGLMLDLSNHRILFLSLTGLCLFTMVLQNTANMMKRAQNEAITP</sequence>
<feature type="transmembrane region" description="Helical" evidence="7">
    <location>
        <begin position="188"/>
        <end position="209"/>
    </location>
</feature>
<dbReference type="InterPro" id="IPR011701">
    <property type="entry name" value="MFS"/>
</dbReference>
<dbReference type="InterPro" id="IPR050171">
    <property type="entry name" value="MFS_Transporters"/>
</dbReference>
<keyword evidence="3" id="KW-1003">Cell membrane</keyword>
<proteinExistence type="predicted"/>
<dbReference type="InterPro" id="IPR020846">
    <property type="entry name" value="MFS_dom"/>
</dbReference>
<feature type="transmembrane region" description="Helical" evidence="7">
    <location>
        <begin position="67"/>
        <end position="89"/>
    </location>
</feature>
<keyword evidence="4 7" id="KW-0812">Transmembrane</keyword>
<dbReference type="EMBL" id="NJAJ01000053">
    <property type="protein sequence ID" value="PHM60703.1"/>
    <property type="molecule type" value="Genomic_DNA"/>
</dbReference>
<evidence type="ECO:0000256" key="4">
    <source>
        <dbReference type="ARBA" id="ARBA00022692"/>
    </source>
</evidence>
<evidence type="ECO:0000256" key="3">
    <source>
        <dbReference type="ARBA" id="ARBA00022475"/>
    </source>
</evidence>
<dbReference type="PROSITE" id="PS00216">
    <property type="entry name" value="SUGAR_TRANSPORT_1"/>
    <property type="match status" value="1"/>
</dbReference>
<name>A0A2D0KBC5_9GAMM</name>
<dbReference type="PROSITE" id="PS50850">
    <property type="entry name" value="MFS"/>
    <property type="match status" value="1"/>
</dbReference>
<dbReference type="InterPro" id="IPR005829">
    <property type="entry name" value="Sugar_transporter_CS"/>
</dbReference>
<feature type="transmembrane region" description="Helical" evidence="7">
    <location>
        <begin position="308"/>
        <end position="327"/>
    </location>
</feature>
<accession>A0A2D0KBC5</accession>
<evidence type="ECO:0000256" key="7">
    <source>
        <dbReference type="SAM" id="Phobius"/>
    </source>
</evidence>
<dbReference type="InterPro" id="IPR036259">
    <property type="entry name" value="MFS_trans_sf"/>
</dbReference>
<dbReference type="PANTHER" id="PTHR23517:SF2">
    <property type="entry name" value="MULTIDRUG RESISTANCE PROTEIN MDTH"/>
    <property type="match status" value="1"/>
</dbReference>
<evidence type="ECO:0000259" key="8">
    <source>
        <dbReference type="PROSITE" id="PS50850"/>
    </source>
</evidence>
<dbReference type="Pfam" id="PF07690">
    <property type="entry name" value="MFS_1"/>
    <property type="match status" value="1"/>
</dbReference>
<feature type="transmembrane region" description="Helical" evidence="7">
    <location>
        <begin position="241"/>
        <end position="259"/>
    </location>
</feature>
<feature type="transmembrane region" description="Helical" evidence="7">
    <location>
        <begin position="367"/>
        <end position="386"/>
    </location>
</feature>
<evidence type="ECO:0000256" key="1">
    <source>
        <dbReference type="ARBA" id="ARBA00004651"/>
    </source>
</evidence>
<comment type="subcellular location">
    <subcellularLocation>
        <location evidence="1">Cell membrane</location>
        <topology evidence="1">Multi-pass membrane protein</topology>
    </subcellularLocation>
</comment>
<feature type="transmembrane region" description="Helical" evidence="7">
    <location>
        <begin position="398"/>
        <end position="417"/>
    </location>
</feature>
<protein>
    <submittedName>
        <fullName evidence="9">Multidrug resistance protein MdtH</fullName>
    </submittedName>
</protein>
<evidence type="ECO:0000256" key="2">
    <source>
        <dbReference type="ARBA" id="ARBA00022448"/>
    </source>
</evidence>
<keyword evidence="6 7" id="KW-0472">Membrane</keyword>
<organism evidence="9 10">
    <name type="scientific">Xenorhabdus stockiae</name>
    <dbReference type="NCBI Taxonomy" id="351614"/>
    <lineage>
        <taxon>Bacteria</taxon>
        <taxon>Pseudomonadati</taxon>
        <taxon>Pseudomonadota</taxon>
        <taxon>Gammaproteobacteria</taxon>
        <taxon>Enterobacterales</taxon>
        <taxon>Morganellaceae</taxon>
        <taxon>Xenorhabdus</taxon>
    </lineage>
</organism>
<dbReference type="Gene3D" id="1.20.1250.20">
    <property type="entry name" value="MFS general substrate transporter like domains"/>
    <property type="match status" value="1"/>
</dbReference>
<feature type="transmembrane region" description="Helical" evidence="7">
    <location>
        <begin position="279"/>
        <end position="301"/>
    </location>
</feature>
<feature type="transmembrane region" description="Helical" evidence="7">
    <location>
        <begin position="124"/>
        <end position="147"/>
    </location>
</feature>
<comment type="caution">
    <text evidence="9">The sequence shown here is derived from an EMBL/GenBank/DDBJ whole genome shotgun (WGS) entry which is preliminary data.</text>
</comment>
<keyword evidence="5 7" id="KW-1133">Transmembrane helix</keyword>
<dbReference type="Proteomes" id="UP000222366">
    <property type="component" value="Unassembled WGS sequence"/>
</dbReference>
<evidence type="ECO:0000313" key="9">
    <source>
        <dbReference type="EMBL" id="PHM60703.1"/>
    </source>
</evidence>
<feature type="transmembrane region" description="Helical" evidence="7">
    <location>
        <begin position="35"/>
        <end position="61"/>
    </location>
</feature>
<feature type="transmembrane region" description="Helical" evidence="7">
    <location>
        <begin position="159"/>
        <end position="182"/>
    </location>
</feature>
<keyword evidence="2" id="KW-0813">Transport</keyword>
<reference evidence="9 10" key="1">
    <citation type="journal article" date="2017" name="Nat. Microbiol.">
        <title>Natural product diversity associated with the nematode symbionts Photorhabdus and Xenorhabdus.</title>
        <authorList>
            <person name="Tobias N.J."/>
            <person name="Wolff H."/>
            <person name="Djahanschiri B."/>
            <person name="Grundmann F."/>
            <person name="Kronenwerth M."/>
            <person name="Shi Y.M."/>
            <person name="Simonyi S."/>
            <person name="Grun P."/>
            <person name="Shapiro-Ilan D."/>
            <person name="Pidot S.J."/>
            <person name="Stinear T.P."/>
            <person name="Ebersberger I."/>
            <person name="Bode H.B."/>
        </authorList>
    </citation>
    <scope>NUCLEOTIDE SEQUENCE [LARGE SCALE GENOMIC DNA]</scope>
    <source>
        <strain evidence="9 10">DSM 17904</strain>
    </source>
</reference>
<dbReference type="CDD" id="cd17329">
    <property type="entry name" value="MFS_MdtH_MDR_like"/>
    <property type="match status" value="1"/>
</dbReference>
<feature type="transmembrane region" description="Helical" evidence="7">
    <location>
        <begin position="333"/>
        <end position="355"/>
    </location>
</feature>
<evidence type="ECO:0000256" key="5">
    <source>
        <dbReference type="ARBA" id="ARBA00022989"/>
    </source>
</evidence>
<gene>
    <name evidence="9" type="ORF">Xsto_03730</name>
</gene>
<dbReference type="PANTHER" id="PTHR23517">
    <property type="entry name" value="RESISTANCE PROTEIN MDTM, PUTATIVE-RELATED-RELATED"/>
    <property type="match status" value="1"/>
</dbReference>
<feature type="domain" description="Major facilitator superfamily (MFS) profile" evidence="8">
    <location>
        <begin position="34"/>
        <end position="422"/>
    </location>
</feature>
<keyword evidence="10" id="KW-1185">Reference proteome</keyword>
<evidence type="ECO:0000313" key="10">
    <source>
        <dbReference type="Proteomes" id="UP000222366"/>
    </source>
</evidence>
<dbReference type="GO" id="GO:0005886">
    <property type="term" value="C:plasma membrane"/>
    <property type="evidence" value="ECO:0007669"/>
    <property type="project" value="UniProtKB-SubCell"/>
</dbReference>
<dbReference type="AlphaFoldDB" id="A0A2D0KBC5"/>